<protein>
    <submittedName>
        <fullName evidence="6">ABC transporter, ATP-binding protein</fullName>
    </submittedName>
</protein>
<accession>D5RJL3</accession>
<keyword evidence="3" id="KW-0547">Nucleotide-binding</keyword>
<dbReference type="SMART" id="SM00382">
    <property type="entry name" value="AAA"/>
    <property type="match status" value="1"/>
</dbReference>
<evidence type="ECO:0000313" key="7">
    <source>
        <dbReference type="Proteomes" id="UP000005324"/>
    </source>
</evidence>
<dbReference type="FunFam" id="3.40.50.300:FF:000134">
    <property type="entry name" value="Iron-enterobactin ABC transporter ATP-binding protein"/>
    <property type="match status" value="1"/>
</dbReference>
<dbReference type="GO" id="GO:0016887">
    <property type="term" value="F:ATP hydrolysis activity"/>
    <property type="evidence" value="ECO:0007669"/>
    <property type="project" value="InterPro"/>
</dbReference>
<gene>
    <name evidence="6" type="ORF">HMPREF0731_1273</name>
</gene>
<dbReference type="Gene3D" id="3.40.50.300">
    <property type="entry name" value="P-loop containing nucleotide triphosphate hydrolases"/>
    <property type="match status" value="1"/>
</dbReference>
<evidence type="ECO:0000259" key="5">
    <source>
        <dbReference type="PROSITE" id="PS50893"/>
    </source>
</evidence>
<dbReference type="EMBL" id="ADVL01000210">
    <property type="protein sequence ID" value="EFH12497.1"/>
    <property type="molecule type" value="Genomic_DNA"/>
</dbReference>
<dbReference type="Pfam" id="PF00005">
    <property type="entry name" value="ABC_tran"/>
    <property type="match status" value="1"/>
</dbReference>
<dbReference type="PANTHER" id="PTHR42794:SF2">
    <property type="entry name" value="ABC TRANSPORTER ATP-BINDING PROTEIN"/>
    <property type="match status" value="1"/>
</dbReference>
<evidence type="ECO:0000313" key="6">
    <source>
        <dbReference type="EMBL" id="EFH12497.1"/>
    </source>
</evidence>
<keyword evidence="4 6" id="KW-0067">ATP-binding</keyword>
<dbReference type="InterPro" id="IPR027417">
    <property type="entry name" value="P-loop_NTPase"/>
</dbReference>
<dbReference type="HOGENOM" id="CLU_000604_1_11_5"/>
<comment type="similarity">
    <text evidence="1">Belongs to the ABC transporter superfamily.</text>
</comment>
<dbReference type="SUPFAM" id="SSF52540">
    <property type="entry name" value="P-loop containing nucleoside triphosphate hydrolases"/>
    <property type="match status" value="1"/>
</dbReference>
<dbReference type="PROSITE" id="PS00211">
    <property type="entry name" value="ABC_TRANSPORTER_1"/>
    <property type="match status" value="1"/>
</dbReference>
<keyword evidence="7" id="KW-1185">Reference proteome</keyword>
<dbReference type="PANTHER" id="PTHR42794">
    <property type="entry name" value="HEMIN IMPORT ATP-BINDING PROTEIN HMUV"/>
    <property type="match status" value="1"/>
</dbReference>
<comment type="caution">
    <text evidence="6">The sequence shown here is derived from an EMBL/GenBank/DDBJ whole genome shotgun (WGS) entry which is preliminary data.</text>
</comment>
<evidence type="ECO:0000256" key="4">
    <source>
        <dbReference type="ARBA" id="ARBA00022840"/>
    </source>
</evidence>
<dbReference type="InterPro" id="IPR003439">
    <property type="entry name" value="ABC_transporter-like_ATP-bd"/>
</dbReference>
<dbReference type="CDD" id="cd03214">
    <property type="entry name" value="ABC_Iron-Siderophores_B12_Hemin"/>
    <property type="match status" value="1"/>
</dbReference>
<proteinExistence type="inferred from homology"/>
<dbReference type="InterPro" id="IPR017871">
    <property type="entry name" value="ABC_transporter-like_CS"/>
</dbReference>
<keyword evidence="2" id="KW-0813">Transport</keyword>
<evidence type="ECO:0000256" key="1">
    <source>
        <dbReference type="ARBA" id="ARBA00005417"/>
    </source>
</evidence>
<dbReference type="InterPro" id="IPR003593">
    <property type="entry name" value="AAA+_ATPase"/>
</dbReference>
<evidence type="ECO:0000256" key="2">
    <source>
        <dbReference type="ARBA" id="ARBA00022448"/>
    </source>
</evidence>
<evidence type="ECO:0000256" key="3">
    <source>
        <dbReference type="ARBA" id="ARBA00022741"/>
    </source>
</evidence>
<feature type="domain" description="ABC transporter" evidence="5">
    <location>
        <begin position="12"/>
        <end position="246"/>
    </location>
</feature>
<organism evidence="6 7">
    <name type="scientific">Pseudoroseomonas cervicalis ATCC 49957</name>
    <dbReference type="NCBI Taxonomy" id="525371"/>
    <lineage>
        <taxon>Bacteria</taxon>
        <taxon>Pseudomonadati</taxon>
        <taxon>Pseudomonadota</taxon>
        <taxon>Alphaproteobacteria</taxon>
        <taxon>Acetobacterales</taxon>
        <taxon>Roseomonadaceae</taxon>
        <taxon>Roseomonas</taxon>
    </lineage>
</organism>
<dbReference type="GO" id="GO:0005524">
    <property type="term" value="F:ATP binding"/>
    <property type="evidence" value="ECO:0007669"/>
    <property type="project" value="UniProtKB-KW"/>
</dbReference>
<dbReference type="RefSeq" id="WP_007005122.1">
    <property type="nucleotide sequence ID" value="NZ_GG770781.1"/>
</dbReference>
<name>D5RJL3_9PROT</name>
<dbReference type="AlphaFoldDB" id="D5RJL3"/>
<dbReference type="Proteomes" id="UP000005324">
    <property type="component" value="Unassembled WGS sequence"/>
</dbReference>
<dbReference type="PROSITE" id="PS50893">
    <property type="entry name" value="ABC_TRANSPORTER_2"/>
    <property type="match status" value="1"/>
</dbReference>
<reference evidence="6 7" key="1">
    <citation type="submission" date="2010-04" db="EMBL/GenBank/DDBJ databases">
        <authorList>
            <person name="Qin X."/>
            <person name="Bachman B."/>
            <person name="Battles P."/>
            <person name="Bell A."/>
            <person name="Bess C."/>
            <person name="Bickham C."/>
            <person name="Chaboub L."/>
            <person name="Chen D."/>
            <person name="Coyle M."/>
            <person name="Deiros D.R."/>
            <person name="Dinh H."/>
            <person name="Forbes L."/>
            <person name="Fowler G."/>
            <person name="Francisco L."/>
            <person name="Fu Q."/>
            <person name="Gubbala S."/>
            <person name="Hale W."/>
            <person name="Han Y."/>
            <person name="Hemphill L."/>
            <person name="Highlander S.K."/>
            <person name="Hirani K."/>
            <person name="Hogues M."/>
            <person name="Jackson L."/>
            <person name="Jakkamsetti A."/>
            <person name="Javaid M."/>
            <person name="Jiang H."/>
            <person name="Korchina V."/>
            <person name="Kovar C."/>
            <person name="Lara F."/>
            <person name="Lee S."/>
            <person name="Mata R."/>
            <person name="Mathew T."/>
            <person name="Moen C."/>
            <person name="Morales K."/>
            <person name="Munidasa M."/>
            <person name="Nazareth L."/>
            <person name="Ngo R."/>
            <person name="Nguyen L."/>
            <person name="Okwuonu G."/>
            <person name="Ongeri F."/>
            <person name="Patil S."/>
            <person name="Petrosino J."/>
            <person name="Pham C."/>
            <person name="Pham P."/>
            <person name="Pu L.-L."/>
            <person name="Puazo M."/>
            <person name="Raj R."/>
            <person name="Reid J."/>
            <person name="Rouhana J."/>
            <person name="Saada N."/>
            <person name="Shang Y."/>
            <person name="Simmons D."/>
            <person name="Thornton R."/>
            <person name="Warren J."/>
            <person name="Weissenberger G."/>
            <person name="Zhang J."/>
            <person name="Zhang L."/>
            <person name="Zhou C."/>
            <person name="Zhu D."/>
            <person name="Muzny D."/>
            <person name="Worley K."/>
            <person name="Gibbs R."/>
        </authorList>
    </citation>
    <scope>NUCLEOTIDE SEQUENCE [LARGE SCALE GENOMIC DNA]</scope>
    <source>
        <strain evidence="6 7">ATCC 49957</strain>
    </source>
</reference>
<sequence>MNAIPPLPTLHLAVEDIAVSYGKRAVLRGVTLPPLRGGSVTALLGPNAAGKSTLFRRIVGQLAGPGTVALDGQDLARLAPQDPARPCYLPQDNAAAAVLTVFEAVLLAGKQGGGSWSVSDAEADAVTATLMMLEIEDLATRNLGELSGGQRQLVALAQALVRRPRILLLDEPTSALDLQRQVEVLALLRELADRQGLCIVIAIHDLNQALRFADQVAVLSEGRIIAAGAPVETLTPALLHQAYGVEARLERCSRGHPFLTVDGSARPRRRGAAGF</sequence>